<accession>A0A4P6E9X9</accession>
<organism evidence="9 10">
    <name type="scientific">Microbacterium protaetiae</name>
    <dbReference type="NCBI Taxonomy" id="2509458"/>
    <lineage>
        <taxon>Bacteria</taxon>
        <taxon>Bacillati</taxon>
        <taxon>Actinomycetota</taxon>
        <taxon>Actinomycetes</taxon>
        <taxon>Micrococcales</taxon>
        <taxon>Microbacteriaceae</taxon>
        <taxon>Microbacterium</taxon>
    </lineage>
</organism>
<dbReference type="InterPro" id="IPR025705">
    <property type="entry name" value="Beta_hexosaminidase_sua/sub"/>
</dbReference>
<gene>
    <name evidence="9" type="ORF">ET475_02245</name>
</gene>
<dbReference type="GO" id="GO:0030203">
    <property type="term" value="P:glycosaminoglycan metabolic process"/>
    <property type="evidence" value="ECO:0007669"/>
    <property type="project" value="TreeGrafter"/>
</dbReference>
<dbReference type="RefSeq" id="WP_129385619.1">
    <property type="nucleotide sequence ID" value="NZ_CP035494.1"/>
</dbReference>
<proteinExistence type="inferred from homology"/>
<feature type="domain" description="Glycoside hydrolase family 20 catalytic" evidence="7">
    <location>
        <begin position="121"/>
        <end position="460"/>
    </location>
</feature>
<sequence length="498" mass="52435">MTVPVPRSQTIDAAAAPFTFTATSRIVTAPETAATAEFAARALADAIGRTIAIVEDPADGDIVLEIAEGPAESYTLSADATTLRIVGGDAAGLFYGVQTLVQLLAASRTIAAQTIADAPRFAYRGVMLDVARHFFDVAAVTGYIDRAAALKFNALHLHLSDDQGWRIALDSHPELVEKASDSAIGGDAGGFFTKDDYARIVAHAASRHMIVVPEIDGPGHTHALGLAHPELVEAPVITPEVAEVVEAFGGGMPQPGAPYTGLAVGFSSVKIRDEATYGLLGDVYRELAAMTPGPYLHVGGDEALGTDPSDYAHYVTRVTRMVADLGKTPIAWHEAGASAELAPGTIGQYWGFVTPTDGMDEKARTFVRNGARLILSPADAAYLDMKLDADSTLGLTWANGPTSVQDSYGWDPADIIDGVGDDDILGVEAPLWAETLRTAADLDAQAFPRIAAAAEIAWSPADAPERTWGSFRTRVGALGALWRSQGIVFTAAPEIDWV</sequence>
<dbReference type="KEGG" id="mprt:ET475_02245"/>
<evidence type="ECO:0000259" key="8">
    <source>
        <dbReference type="Pfam" id="PF02838"/>
    </source>
</evidence>
<evidence type="ECO:0000256" key="3">
    <source>
        <dbReference type="ARBA" id="ARBA00012663"/>
    </source>
</evidence>
<dbReference type="AlphaFoldDB" id="A0A4P6E9X9"/>
<evidence type="ECO:0000313" key="10">
    <source>
        <dbReference type="Proteomes" id="UP000293995"/>
    </source>
</evidence>
<comment type="similarity">
    <text evidence="2">Belongs to the glycosyl hydrolase 20 family.</text>
</comment>
<dbReference type="GO" id="GO:0004563">
    <property type="term" value="F:beta-N-acetylhexosaminidase activity"/>
    <property type="evidence" value="ECO:0007669"/>
    <property type="project" value="UniProtKB-EC"/>
</dbReference>
<feature type="active site" description="Proton donor" evidence="6">
    <location>
        <position position="302"/>
    </location>
</feature>
<feature type="domain" description="Beta-hexosaminidase bacterial type N-terminal" evidence="8">
    <location>
        <begin position="4"/>
        <end position="118"/>
    </location>
</feature>
<keyword evidence="4" id="KW-0378">Hydrolase</keyword>
<dbReference type="InterPro" id="IPR029018">
    <property type="entry name" value="Hex-like_dom2"/>
</dbReference>
<dbReference type="InterPro" id="IPR015883">
    <property type="entry name" value="Glyco_hydro_20_cat"/>
</dbReference>
<dbReference type="EMBL" id="CP035494">
    <property type="protein sequence ID" value="QAY58932.1"/>
    <property type="molecule type" value="Genomic_DNA"/>
</dbReference>
<evidence type="ECO:0000256" key="6">
    <source>
        <dbReference type="PIRSR" id="PIRSR625705-1"/>
    </source>
</evidence>
<dbReference type="EC" id="3.2.1.52" evidence="3"/>
<dbReference type="CDD" id="cd06568">
    <property type="entry name" value="GH20_SpHex_like"/>
    <property type="match status" value="1"/>
</dbReference>
<protein>
    <recommendedName>
        <fullName evidence="3">beta-N-acetylhexosaminidase</fullName>
        <ecNumber evidence="3">3.2.1.52</ecNumber>
    </recommendedName>
</protein>
<comment type="catalytic activity">
    <reaction evidence="1">
        <text>Hydrolysis of terminal non-reducing N-acetyl-D-hexosamine residues in N-acetyl-beta-D-hexosaminides.</text>
        <dbReference type="EC" id="3.2.1.52"/>
    </reaction>
</comment>
<evidence type="ECO:0000256" key="2">
    <source>
        <dbReference type="ARBA" id="ARBA00006285"/>
    </source>
</evidence>
<dbReference type="PRINTS" id="PR00738">
    <property type="entry name" value="GLHYDRLASE20"/>
</dbReference>
<dbReference type="Pfam" id="PF00728">
    <property type="entry name" value="Glyco_hydro_20"/>
    <property type="match status" value="1"/>
</dbReference>
<evidence type="ECO:0000259" key="7">
    <source>
        <dbReference type="Pfam" id="PF00728"/>
    </source>
</evidence>
<reference evidence="9 10" key="1">
    <citation type="submission" date="2019-01" db="EMBL/GenBank/DDBJ databases">
        <title>Genome sequencing of strain DFW100M-13.</title>
        <authorList>
            <person name="Heo J."/>
            <person name="Kim S.-J."/>
            <person name="Kim J.-S."/>
            <person name="Hong S.-B."/>
            <person name="Kwon S.-W."/>
        </authorList>
    </citation>
    <scope>NUCLEOTIDE SEQUENCE [LARGE SCALE GENOMIC DNA]</scope>
    <source>
        <strain evidence="9 10">DFW100M-13</strain>
    </source>
</reference>
<evidence type="ECO:0000256" key="5">
    <source>
        <dbReference type="ARBA" id="ARBA00023295"/>
    </source>
</evidence>
<dbReference type="PANTHER" id="PTHR22600">
    <property type="entry name" value="BETA-HEXOSAMINIDASE"/>
    <property type="match status" value="1"/>
</dbReference>
<dbReference type="Gene3D" id="3.20.20.80">
    <property type="entry name" value="Glycosidases"/>
    <property type="match status" value="1"/>
</dbReference>
<dbReference type="Gene3D" id="3.30.379.10">
    <property type="entry name" value="Chitobiase/beta-hexosaminidase domain 2-like"/>
    <property type="match status" value="1"/>
</dbReference>
<dbReference type="Pfam" id="PF02838">
    <property type="entry name" value="Glyco_hydro_20b"/>
    <property type="match status" value="1"/>
</dbReference>
<dbReference type="PANTHER" id="PTHR22600:SF57">
    <property type="entry name" value="BETA-N-ACETYLHEXOSAMINIDASE"/>
    <property type="match status" value="1"/>
</dbReference>
<dbReference type="SUPFAM" id="SSF55545">
    <property type="entry name" value="beta-N-acetylhexosaminidase-like domain"/>
    <property type="match status" value="1"/>
</dbReference>
<dbReference type="GO" id="GO:0005975">
    <property type="term" value="P:carbohydrate metabolic process"/>
    <property type="evidence" value="ECO:0007669"/>
    <property type="project" value="InterPro"/>
</dbReference>
<dbReference type="GO" id="GO:0016020">
    <property type="term" value="C:membrane"/>
    <property type="evidence" value="ECO:0007669"/>
    <property type="project" value="TreeGrafter"/>
</dbReference>
<keyword evidence="10" id="KW-1185">Reference proteome</keyword>
<dbReference type="InterPro" id="IPR015882">
    <property type="entry name" value="HEX_bac_N"/>
</dbReference>
<evidence type="ECO:0000256" key="4">
    <source>
        <dbReference type="ARBA" id="ARBA00022801"/>
    </source>
</evidence>
<dbReference type="Proteomes" id="UP000293995">
    <property type="component" value="Chromosome"/>
</dbReference>
<evidence type="ECO:0000256" key="1">
    <source>
        <dbReference type="ARBA" id="ARBA00001231"/>
    </source>
</evidence>
<evidence type="ECO:0000313" key="9">
    <source>
        <dbReference type="EMBL" id="QAY58932.1"/>
    </source>
</evidence>
<dbReference type="OrthoDB" id="9763537at2"/>
<dbReference type="SUPFAM" id="SSF51445">
    <property type="entry name" value="(Trans)glycosidases"/>
    <property type="match status" value="1"/>
</dbReference>
<name>A0A4P6E9X9_9MICO</name>
<keyword evidence="5" id="KW-0326">Glycosidase</keyword>
<dbReference type="InterPro" id="IPR017853">
    <property type="entry name" value="GH"/>
</dbReference>